<sequence>MESDDVVDPGDAAIQALAALTAEHTRDEEKRDMLIDFMLTAPPLPEWPPDWREILLETCRFIQSLGRDLRRQTEADGGVGR</sequence>
<reference evidence="2" key="1">
    <citation type="submission" date="2023-06" db="EMBL/GenBank/DDBJ databases">
        <title>Itaconate inhibition of nontuberculous mycobacteria.</title>
        <authorList>
            <person name="Spilker T."/>
        </authorList>
    </citation>
    <scope>NUCLEOTIDE SEQUENCE [LARGE SCALE GENOMIC DNA]</scope>
    <source>
        <strain evidence="2">FLAC1071</strain>
    </source>
</reference>
<dbReference type="Proteomes" id="UP001529272">
    <property type="component" value="Unassembled WGS sequence"/>
</dbReference>
<organism evidence="1 2">
    <name type="scientific">Mycobacterium intracellulare subsp. chimaera</name>
    <dbReference type="NCBI Taxonomy" id="222805"/>
    <lineage>
        <taxon>Bacteria</taxon>
        <taxon>Bacillati</taxon>
        <taxon>Actinomycetota</taxon>
        <taxon>Actinomycetes</taxon>
        <taxon>Mycobacteriales</taxon>
        <taxon>Mycobacteriaceae</taxon>
        <taxon>Mycobacterium</taxon>
        <taxon>Mycobacterium avium complex (MAC)</taxon>
    </lineage>
</organism>
<keyword evidence="2" id="KW-1185">Reference proteome</keyword>
<name>A0ABT7P6U3_MYCIT</name>
<proteinExistence type="predicted"/>
<comment type="caution">
    <text evidence="1">The sequence shown here is derived from an EMBL/GenBank/DDBJ whole genome shotgun (WGS) entry which is preliminary data.</text>
</comment>
<evidence type="ECO:0000313" key="1">
    <source>
        <dbReference type="EMBL" id="MDM3928996.1"/>
    </source>
</evidence>
<accession>A0ABT7P6U3</accession>
<gene>
    <name evidence="1" type="ORF">QRB35_23720</name>
</gene>
<protein>
    <submittedName>
        <fullName evidence="1">Uncharacterized protein</fullName>
    </submittedName>
</protein>
<dbReference type="EMBL" id="JASZZX010000028">
    <property type="protein sequence ID" value="MDM3928996.1"/>
    <property type="molecule type" value="Genomic_DNA"/>
</dbReference>
<reference evidence="1 2" key="2">
    <citation type="submission" date="2023-06" db="EMBL/GenBank/DDBJ databases">
        <title>Itaconate inhibition of nontuberculous mycobacteria.</title>
        <authorList>
            <person name="Breen P."/>
            <person name="Zimbric M."/>
            <person name="Caverly L."/>
        </authorList>
    </citation>
    <scope>NUCLEOTIDE SEQUENCE [LARGE SCALE GENOMIC DNA]</scope>
    <source>
        <strain evidence="1 2">FLAC1071</strain>
    </source>
</reference>
<evidence type="ECO:0000313" key="2">
    <source>
        <dbReference type="Proteomes" id="UP001529272"/>
    </source>
</evidence>
<dbReference type="RefSeq" id="WP_145958875.1">
    <property type="nucleotide sequence ID" value="NZ_CP015267.1"/>
</dbReference>